<feature type="region of interest" description="Disordered" evidence="1">
    <location>
        <begin position="70"/>
        <end position="95"/>
    </location>
</feature>
<dbReference type="EMBL" id="NDBK01000067">
    <property type="protein sequence ID" value="OVF70713.1"/>
    <property type="molecule type" value="Genomic_DNA"/>
</dbReference>
<evidence type="ECO:0000313" key="7">
    <source>
        <dbReference type="EMBL" id="RRE94452.1"/>
    </source>
</evidence>
<dbReference type="EMBL" id="UIXM01000017">
    <property type="protein sequence ID" value="SVS28599.1"/>
    <property type="molecule type" value="Genomic_DNA"/>
</dbReference>
<dbReference type="EMBL" id="MF150122">
    <property type="protein sequence ID" value="ASF81439.1"/>
    <property type="molecule type" value="Genomic_DNA"/>
</dbReference>
<dbReference type="EMBL" id="NCMJ01000234">
    <property type="protein sequence ID" value="PLE24102.1"/>
    <property type="molecule type" value="Genomic_DNA"/>
</dbReference>
<dbReference type="Proteomes" id="UP000441029">
    <property type="component" value="Unassembled WGS sequence"/>
</dbReference>
<dbReference type="EMBL" id="WJVL01000035">
    <property type="protein sequence ID" value="MRJ99641.1"/>
    <property type="molecule type" value="Genomic_DNA"/>
</dbReference>
<accession>A0A218N5F3</accession>
<evidence type="ECO:0000313" key="12">
    <source>
        <dbReference type="Proteomes" id="UP000275975"/>
    </source>
</evidence>
<dbReference type="Proteomes" id="UP000479475">
    <property type="component" value="Unassembled WGS sequence"/>
</dbReference>
<evidence type="ECO:0000313" key="9">
    <source>
        <dbReference type="Proteomes" id="UP000196447"/>
    </source>
</evidence>
<reference evidence="7 12" key="6">
    <citation type="journal article" date="2019" name="Antimicrob. Agents Chemother.">
        <title>Applying Rapid Whole Genome Sequencing to Predict Phenotypic Antimicrobial Susceptibility Testing Results Among Carbapenem-Resistant Klebsiella pneumoniae Clinical Isolates.</title>
        <authorList>
            <person name="Tamma P.D."/>
            <person name="Fan Y."/>
            <person name="Bergman Y."/>
            <person name="Pertea G."/>
            <person name="Kazmi A."/>
            <person name="Lewis S."/>
            <person name="Carroll K.C."/>
            <person name="Schatz M.C."/>
            <person name="Timp W."/>
            <person name="Simner P.J."/>
        </authorList>
    </citation>
    <scope>NUCLEOTIDE SEQUENCE [LARGE SCALE GENOMIC DNA]</scope>
    <source>
        <strain evidence="7 12">KLPN_104</strain>
    </source>
</reference>
<reference evidence="3 13" key="7">
    <citation type="submission" date="2019-11" db="EMBL/GenBank/DDBJ databases">
        <title>Molecular typing, antibiotic resistance determination and virulence profiling for 36 multidrug-resistant clinical Klebsiella pneumoniae isolates using second- and third-generation sequencing.</title>
        <authorList>
            <person name="Shelenkov A."/>
            <person name="Mikhaylova Y."/>
            <person name="Yanushevich Y."/>
            <person name="Samoilov A."/>
            <person name="Petrova L."/>
            <person name="Fomina V."/>
            <person name="Gusarov V."/>
            <person name="Zamyatin M."/>
            <person name="Shagin D."/>
        </authorList>
    </citation>
    <scope>NUCLEOTIDE SEQUENCE [LARGE SCALE GENOMIC DNA]</scope>
    <source>
        <strain evidence="3 13">CriePir226</strain>
    </source>
</reference>
<reference evidence="7" key="5">
    <citation type="submission" date="2018-10" db="EMBL/GenBank/DDBJ databases">
        <authorList>
            <person name="Fan Y."/>
            <person name="Timp W."/>
            <person name="Bergman Y."/>
            <person name="Tamma P."/>
            <person name="Simner P."/>
        </authorList>
    </citation>
    <scope>NUCLEOTIDE SEQUENCE</scope>
    <source>
        <strain evidence="7">KLPN_104</strain>
    </source>
</reference>
<evidence type="ECO:0000313" key="3">
    <source>
        <dbReference type="EMBL" id="MRJ99641.1"/>
    </source>
</evidence>
<feature type="compositionally biased region" description="Basic and acidic residues" evidence="1">
    <location>
        <begin position="86"/>
        <end position="95"/>
    </location>
</feature>
<dbReference type="Proteomes" id="UP000275975">
    <property type="component" value="Unassembled WGS sequence"/>
</dbReference>
<dbReference type="EMBL" id="RDAM01000003">
    <property type="protein sequence ID" value="RRE94452.1"/>
    <property type="molecule type" value="Genomic_DNA"/>
</dbReference>
<name>A0A218N5F3_KLEPN</name>
<gene>
    <name evidence="5" type="ORF">B5L96_15110</name>
    <name evidence="6" type="ORF">B6I68_29790</name>
    <name evidence="7" type="ORF">EAO17_29915</name>
    <name evidence="4" type="ORF">G4V31_27760</name>
    <name evidence="3" type="ORF">GJJ01_27395</name>
    <name evidence="2" type="ORF">KP64477b_00111</name>
    <name evidence="8" type="ORF">SAMEA3649733_04343</name>
</gene>
<dbReference type="AlphaFoldDB" id="A0A218N5F3"/>
<evidence type="ECO:0000313" key="8">
    <source>
        <dbReference type="EMBL" id="SVS28599.1"/>
    </source>
</evidence>
<proteinExistence type="predicted"/>
<evidence type="ECO:0000313" key="11">
    <source>
        <dbReference type="Proteomes" id="UP000259497"/>
    </source>
</evidence>
<dbReference type="Proteomes" id="UP000196447">
    <property type="component" value="Unassembled WGS sequence"/>
</dbReference>
<dbReference type="EMBL" id="JAAKYD010000042">
    <property type="protein sequence ID" value="NGN75876.1"/>
    <property type="molecule type" value="Genomic_DNA"/>
</dbReference>
<dbReference type="RefSeq" id="WP_004883232.1">
    <property type="nucleotide sequence ID" value="NZ_AP023338.1"/>
</dbReference>
<reference evidence="8 11" key="4">
    <citation type="submission" date="2018-08" db="EMBL/GenBank/DDBJ databases">
        <authorList>
            <consortium name="Pathogen Informatics"/>
        </authorList>
    </citation>
    <scope>NUCLEOTIDE SEQUENCE [LARGE SCALE GENOMIC DNA]</scope>
    <source>
        <strain evidence="8 11">EuSCAPE_GR114</strain>
    </source>
</reference>
<reference evidence="5 9" key="2">
    <citation type="submission" date="2017-03" db="EMBL/GenBank/DDBJ databases">
        <authorList>
            <person name="Fouts D."/>
            <person name="Stalin M.J."/>
            <person name="Chen L."/>
            <person name="Wright M."/>
            <person name="Sutton G."/>
            <person name="Nguyen K."/>
            <person name="Vanduin D."/>
            <person name="Rojas L."/>
            <person name="Hujer A."/>
            <person name="Hujer K."/>
            <person name="Bonomo R."/>
            <person name="Kreiswirth B."/>
            <person name="Adams M."/>
        </authorList>
    </citation>
    <scope>NUCLEOTIDE SEQUENCE [LARGE SCALE GENOMIC DNA]</scope>
    <source>
        <strain evidence="5 9">39383</strain>
    </source>
</reference>
<dbReference type="Proteomes" id="UP000234439">
    <property type="component" value="Unassembled WGS sequence"/>
</dbReference>
<evidence type="ECO:0000313" key="6">
    <source>
        <dbReference type="EMBL" id="PLE24102.1"/>
    </source>
</evidence>
<protein>
    <submittedName>
        <fullName evidence="2">Uncharacterized protein</fullName>
    </submittedName>
</protein>
<evidence type="ECO:0000313" key="10">
    <source>
        <dbReference type="Proteomes" id="UP000234439"/>
    </source>
</evidence>
<evidence type="ECO:0000313" key="5">
    <source>
        <dbReference type="EMBL" id="OVF70713.1"/>
    </source>
</evidence>
<reference evidence="4 14" key="8">
    <citation type="submission" date="2020-02" db="EMBL/GenBank/DDBJ databases">
        <title>Klebsiella pneumoniae genome sequencing and assembly.</title>
        <authorList>
            <person name="Starkova P.S."/>
            <person name="Sulyan O.S."/>
            <person name="Likholetova D.V."/>
            <person name="Ageevets V.A."/>
            <person name="Lazareva I.V."/>
            <person name="Sopova J.V."/>
            <person name="Sidorenko S.V."/>
        </authorList>
    </citation>
    <scope>NUCLEOTIDE SEQUENCE [LARGE SCALE GENOMIC DNA]</scope>
    <source>
        <strain evidence="4 14">2429</strain>
    </source>
</reference>
<evidence type="ECO:0000313" key="2">
    <source>
        <dbReference type="EMBL" id="ASF81439.1"/>
    </source>
</evidence>
<geneLocation type="plasmid" evidence="2">
    <name>pKP64477b</name>
</geneLocation>
<evidence type="ECO:0000313" key="4">
    <source>
        <dbReference type="EMBL" id="NGN75876.1"/>
    </source>
</evidence>
<reference evidence="2" key="3">
    <citation type="submission" date="2017-05" db="EMBL/GenBank/DDBJ databases">
        <authorList>
            <person name="Song R."/>
            <person name="Chenine A.L."/>
            <person name="Ruprecht R.M."/>
        </authorList>
    </citation>
    <scope>NUCLEOTIDE SEQUENCE</scope>
    <source>
        <strain evidence="2">A64477</strain>
        <plasmid evidence="2">pKP64477b</plasmid>
    </source>
</reference>
<dbReference type="Proteomes" id="UP000259497">
    <property type="component" value="Unassembled WGS sequence"/>
</dbReference>
<evidence type="ECO:0000313" key="13">
    <source>
        <dbReference type="Proteomes" id="UP000441029"/>
    </source>
</evidence>
<keyword evidence="2" id="KW-0614">Plasmid</keyword>
<organism evidence="2">
    <name type="scientific">Klebsiella pneumoniae</name>
    <dbReference type="NCBI Taxonomy" id="573"/>
    <lineage>
        <taxon>Bacteria</taxon>
        <taxon>Pseudomonadati</taxon>
        <taxon>Pseudomonadota</taxon>
        <taxon>Gammaproteobacteria</taxon>
        <taxon>Enterobacterales</taxon>
        <taxon>Enterobacteriaceae</taxon>
        <taxon>Klebsiella/Raoultella group</taxon>
        <taxon>Klebsiella</taxon>
        <taxon>Klebsiella pneumoniae complex</taxon>
    </lineage>
</organism>
<sequence>MDQDDVLSKISSENTTAHELLSEAMPNAASRFYRTAKNLSRLLDEVREHFPDASYYAASGSLSLLLGESHNKHDQPQQELLAHAAPDLRVEGGDW</sequence>
<evidence type="ECO:0000313" key="14">
    <source>
        <dbReference type="Proteomes" id="UP000479475"/>
    </source>
</evidence>
<reference evidence="6 10" key="1">
    <citation type="journal article" date="2017" name="J. Infect. Dis.">
        <title>An Analysis of the Epidemic of Klebsiella pneumoniae Carbapenemase-Producing K. pneumoniae: Convergence of Two Evolutionary Mechanisms Creates the Perfect Storm.</title>
        <authorList>
            <person name="Rojas L.J."/>
            <person name="Weinstock G.M."/>
            <person name="De La Cadena E."/>
            <person name="Diaz L."/>
            <person name="Rios R."/>
            <person name="Hanson B.M."/>
            <person name="Brown J.S."/>
            <person name="Vats P."/>
            <person name="Phillips D.S."/>
            <person name="Nguyen H."/>
            <person name="Hujer K.M."/>
            <person name="Correa A."/>
            <person name="Adams M.D."/>
            <person name="Perez F."/>
            <person name="Sodergren E."/>
            <person name="Narechania A."/>
            <person name="Planet P.J."/>
            <person name="Villegas M.V."/>
            <person name="Bonomo R.A."/>
            <person name="Arias C.A."/>
        </authorList>
    </citation>
    <scope>NUCLEOTIDE SEQUENCE [LARGE SCALE GENOMIC DNA]</scope>
    <source>
        <strain evidence="6 10">COL-Kpn30</strain>
    </source>
</reference>
<evidence type="ECO:0000256" key="1">
    <source>
        <dbReference type="SAM" id="MobiDB-lite"/>
    </source>
</evidence>